<organism evidence="1 2">
    <name type="scientific">Acidothermus cellulolyticus (strain ATCC 43068 / DSM 8971 / 11B)</name>
    <dbReference type="NCBI Taxonomy" id="351607"/>
    <lineage>
        <taxon>Bacteria</taxon>
        <taxon>Bacillati</taxon>
        <taxon>Actinomycetota</taxon>
        <taxon>Actinomycetes</taxon>
        <taxon>Acidothermales</taxon>
        <taxon>Acidothermaceae</taxon>
        <taxon>Acidothermus</taxon>
    </lineage>
</organism>
<evidence type="ECO:0000313" key="1">
    <source>
        <dbReference type="EMBL" id="ABK53739.1"/>
    </source>
</evidence>
<dbReference type="InParanoid" id="A0LWC9"/>
<dbReference type="STRING" id="351607.Acel_1967"/>
<dbReference type="Proteomes" id="UP000008221">
    <property type="component" value="Chromosome"/>
</dbReference>
<accession>A0LWC9</accession>
<name>A0LWC9_ACIC1</name>
<reference evidence="1 2" key="1">
    <citation type="journal article" date="2009" name="Genome Res.">
        <title>Complete genome of the cellulolytic thermophile Acidothermus cellulolyticus 11B provides insights into its ecophysiological and evolutionary adaptations.</title>
        <authorList>
            <person name="Barabote R.D."/>
            <person name="Xie G."/>
            <person name="Leu D.H."/>
            <person name="Normand P."/>
            <person name="Necsulea A."/>
            <person name="Daubin V."/>
            <person name="Medigue C."/>
            <person name="Adney W.S."/>
            <person name="Xu X.C."/>
            <person name="Lapidus A."/>
            <person name="Parales R.E."/>
            <person name="Detter C."/>
            <person name="Pujic P."/>
            <person name="Bruce D."/>
            <person name="Lavire C."/>
            <person name="Challacombe J.F."/>
            <person name="Brettin T.S."/>
            <person name="Berry A.M."/>
        </authorList>
    </citation>
    <scope>NUCLEOTIDE SEQUENCE [LARGE SCALE GENOMIC DNA]</scope>
    <source>
        <strain evidence="2">ATCC 43068 / DSM 8971 / 11B</strain>
    </source>
</reference>
<dbReference type="KEGG" id="ace:Acel_1967"/>
<sequence length="132" mass="14641">MLAGDANPDQVVEVCGQMLNSNDLCQGFKRRRTPWSDVRLVEGTAKQRTRVLAIAEYVGQLAPQCVVTFAVKRATQSFSDLVRVSRYPFDLLKRPARTTQPLIGAHDNLHMGSRSAAHSEHVATFDCLDWAG</sequence>
<dbReference type="HOGENOM" id="CLU_1912505_0_0_11"/>
<dbReference type="AlphaFoldDB" id="A0LWC9"/>
<proteinExistence type="predicted"/>
<keyword evidence="2" id="KW-1185">Reference proteome</keyword>
<dbReference type="EMBL" id="CP000481">
    <property type="protein sequence ID" value="ABK53739.1"/>
    <property type="molecule type" value="Genomic_DNA"/>
</dbReference>
<evidence type="ECO:0000313" key="2">
    <source>
        <dbReference type="Proteomes" id="UP000008221"/>
    </source>
</evidence>
<gene>
    <name evidence="1" type="ordered locus">Acel_1967</name>
</gene>
<protein>
    <submittedName>
        <fullName evidence="1">Uncharacterized protein</fullName>
    </submittedName>
</protein>